<evidence type="ECO:0000259" key="17">
    <source>
        <dbReference type="PROSITE" id="PS51198"/>
    </source>
</evidence>
<evidence type="ECO:0000256" key="10">
    <source>
        <dbReference type="ARBA" id="ARBA00023204"/>
    </source>
</evidence>
<evidence type="ECO:0000313" key="19">
    <source>
        <dbReference type="EMBL" id="NYI40749.1"/>
    </source>
</evidence>
<dbReference type="PANTHER" id="PTHR11070">
    <property type="entry name" value="UVRD / RECB / PCRA DNA HELICASE FAMILY MEMBER"/>
    <property type="match status" value="1"/>
</dbReference>
<organism evidence="19 20">
    <name type="scientific">Demequina lutea</name>
    <dbReference type="NCBI Taxonomy" id="431489"/>
    <lineage>
        <taxon>Bacteria</taxon>
        <taxon>Bacillati</taxon>
        <taxon>Actinomycetota</taxon>
        <taxon>Actinomycetes</taxon>
        <taxon>Micrococcales</taxon>
        <taxon>Demequinaceae</taxon>
        <taxon>Demequina</taxon>
    </lineage>
</organism>
<dbReference type="GO" id="GO:0043138">
    <property type="term" value="F:3'-5' DNA helicase activity"/>
    <property type="evidence" value="ECO:0007669"/>
    <property type="project" value="UniProtKB-EC"/>
</dbReference>
<dbReference type="EMBL" id="JACBZO010000001">
    <property type="protein sequence ID" value="NYI40749.1"/>
    <property type="molecule type" value="Genomic_DNA"/>
</dbReference>
<keyword evidence="4" id="KW-0227">DNA damage</keyword>
<keyword evidence="20" id="KW-1185">Reference proteome</keyword>
<evidence type="ECO:0000256" key="6">
    <source>
        <dbReference type="ARBA" id="ARBA00022806"/>
    </source>
</evidence>
<proteinExistence type="inferred from homology"/>
<evidence type="ECO:0000313" key="20">
    <source>
        <dbReference type="Proteomes" id="UP000547973"/>
    </source>
</evidence>
<dbReference type="OrthoDB" id="5240387at2"/>
<keyword evidence="2" id="KW-0540">Nuclease</keyword>
<dbReference type="PROSITE" id="PS51198">
    <property type="entry name" value="UVRD_HELICASE_ATP_BIND"/>
    <property type="match status" value="1"/>
</dbReference>
<evidence type="ECO:0000256" key="12">
    <source>
        <dbReference type="ARBA" id="ARBA00034617"/>
    </source>
</evidence>
<name>A0A7Y9Z8F2_9MICO</name>
<dbReference type="GO" id="GO:0000725">
    <property type="term" value="P:recombinational repair"/>
    <property type="evidence" value="ECO:0007669"/>
    <property type="project" value="TreeGrafter"/>
</dbReference>
<evidence type="ECO:0000256" key="14">
    <source>
        <dbReference type="ARBA" id="ARBA00048988"/>
    </source>
</evidence>
<keyword evidence="10" id="KW-0234">DNA repair</keyword>
<dbReference type="GO" id="GO:0003677">
    <property type="term" value="F:DNA binding"/>
    <property type="evidence" value="ECO:0007669"/>
    <property type="project" value="UniProtKB-KW"/>
</dbReference>
<dbReference type="Gene3D" id="1.10.10.160">
    <property type="match status" value="1"/>
</dbReference>
<dbReference type="Gene3D" id="3.40.50.300">
    <property type="entry name" value="P-loop containing nucleotide triphosphate hydrolases"/>
    <property type="match status" value="2"/>
</dbReference>
<dbReference type="InterPro" id="IPR027417">
    <property type="entry name" value="P-loop_NTPase"/>
</dbReference>
<dbReference type="Gene3D" id="3.90.320.10">
    <property type="match status" value="1"/>
</dbReference>
<evidence type="ECO:0000256" key="2">
    <source>
        <dbReference type="ARBA" id="ARBA00022722"/>
    </source>
</evidence>
<dbReference type="Gene3D" id="1.10.486.10">
    <property type="entry name" value="PCRA, domain 4"/>
    <property type="match status" value="1"/>
</dbReference>
<keyword evidence="5 15" id="KW-0378">Hydrolase</keyword>
<dbReference type="RefSeq" id="WP_062074488.1">
    <property type="nucleotide sequence ID" value="NZ_BBRC01000003.1"/>
</dbReference>
<keyword evidence="6 15" id="KW-0347">Helicase</keyword>
<keyword evidence="3 15" id="KW-0547">Nucleotide-binding</keyword>
<comment type="similarity">
    <text evidence="1">Belongs to the helicase family. UvrD subfamily.</text>
</comment>
<evidence type="ECO:0000256" key="5">
    <source>
        <dbReference type="ARBA" id="ARBA00022801"/>
    </source>
</evidence>
<reference evidence="19 20" key="1">
    <citation type="submission" date="2020-07" db="EMBL/GenBank/DDBJ databases">
        <title>Sequencing the genomes of 1000 actinobacteria strains.</title>
        <authorList>
            <person name="Klenk H.-P."/>
        </authorList>
    </citation>
    <scope>NUCLEOTIDE SEQUENCE [LARGE SCALE GENOMIC DNA]</scope>
    <source>
        <strain evidence="19 20">DSM 19970</strain>
    </source>
</reference>
<evidence type="ECO:0000256" key="11">
    <source>
        <dbReference type="ARBA" id="ARBA00023235"/>
    </source>
</evidence>
<dbReference type="InterPro" id="IPR013986">
    <property type="entry name" value="DExx_box_DNA_helicase_dom_sf"/>
</dbReference>
<dbReference type="Pfam" id="PF12705">
    <property type="entry name" value="PDDEXK_1"/>
    <property type="match status" value="1"/>
</dbReference>
<dbReference type="GO" id="GO:0005524">
    <property type="term" value="F:ATP binding"/>
    <property type="evidence" value="ECO:0007669"/>
    <property type="project" value="UniProtKB-UniRule"/>
</dbReference>
<keyword evidence="11" id="KW-0413">Isomerase</keyword>
<feature type="region of interest" description="Disordered" evidence="16">
    <location>
        <begin position="1"/>
        <end position="22"/>
    </location>
</feature>
<dbReference type="InterPro" id="IPR011604">
    <property type="entry name" value="PDDEXK-like_dom_sf"/>
</dbReference>
<dbReference type="InterPro" id="IPR014017">
    <property type="entry name" value="DNA_helicase_UvrD-like_C"/>
</dbReference>
<dbReference type="InterPro" id="IPR000212">
    <property type="entry name" value="DNA_helicase_UvrD/REP"/>
</dbReference>
<dbReference type="PROSITE" id="PS51217">
    <property type="entry name" value="UVRD_HELICASE_CTER"/>
    <property type="match status" value="1"/>
</dbReference>
<evidence type="ECO:0000256" key="13">
    <source>
        <dbReference type="ARBA" id="ARBA00034808"/>
    </source>
</evidence>
<comment type="caution">
    <text evidence="19">The sequence shown here is derived from an EMBL/GenBank/DDBJ whole genome shotgun (WGS) entry which is preliminary data.</text>
</comment>
<dbReference type="InterPro" id="IPR038726">
    <property type="entry name" value="PDDEXK_AddAB-type"/>
</dbReference>
<evidence type="ECO:0000256" key="8">
    <source>
        <dbReference type="ARBA" id="ARBA00022840"/>
    </source>
</evidence>
<dbReference type="Pfam" id="PF00580">
    <property type="entry name" value="UvrD-helicase"/>
    <property type="match status" value="1"/>
</dbReference>
<feature type="domain" description="UvrD-like helicase C-terminal" evidence="18">
    <location>
        <begin position="327"/>
        <end position="643"/>
    </location>
</feature>
<dbReference type="InterPro" id="IPR014016">
    <property type="entry name" value="UvrD-like_ATP-bd"/>
</dbReference>
<dbReference type="GO" id="GO:0004527">
    <property type="term" value="F:exonuclease activity"/>
    <property type="evidence" value="ECO:0007669"/>
    <property type="project" value="UniProtKB-KW"/>
</dbReference>
<dbReference type="AlphaFoldDB" id="A0A7Y9Z8F2"/>
<dbReference type="EC" id="5.6.2.4" evidence="13"/>
<dbReference type="Proteomes" id="UP000547973">
    <property type="component" value="Unassembled WGS sequence"/>
</dbReference>
<dbReference type="GO" id="GO:0033202">
    <property type="term" value="C:DNA helicase complex"/>
    <property type="evidence" value="ECO:0007669"/>
    <property type="project" value="TreeGrafter"/>
</dbReference>
<evidence type="ECO:0000256" key="4">
    <source>
        <dbReference type="ARBA" id="ARBA00022763"/>
    </source>
</evidence>
<evidence type="ECO:0000256" key="9">
    <source>
        <dbReference type="ARBA" id="ARBA00023125"/>
    </source>
</evidence>
<evidence type="ECO:0000256" key="16">
    <source>
        <dbReference type="SAM" id="MobiDB-lite"/>
    </source>
</evidence>
<gene>
    <name evidence="19" type="ORF">BKA03_000868</name>
</gene>
<evidence type="ECO:0000256" key="15">
    <source>
        <dbReference type="PROSITE-ProRule" id="PRU00560"/>
    </source>
</evidence>
<evidence type="ECO:0000256" key="3">
    <source>
        <dbReference type="ARBA" id="ARBA00022741"/>
    </source>
</evidence>
<keyword evidence="8 15" id="KW-0067">ATP-binding</keyword>
<dbReference type="SUPFAM" id="SSF52540">
    <property type="entry name" value="P-loop containing nucleoside triphosphate hydrolases"/>
    <property type="match status" value="1"/>
</dbReference>
<keyword evidence="9" id="KW-0238">DNA-binding</keyword>
<dbReference type="GO" id="GO:0005829">
    <property type="term" value="C:cytosol"/>
    <property type="evidence" value="ECO:0007669"/>
    <property type="project" value="TreeGrafter"/>
</dbReference>
<evidence type="ECO:0000256" key="1">
    <source>
        <dbReference type="ARBA" id="ARBA00009922"/>
    </source>
</evidence>
<dbReference type="Pfam" id="PF13361">
    <property type="entry name" value="UvrD_C"/>
    <property type="match status" value="1"/>
</dbReference>
<dbReference type="PANTHER" id="PTHR11070:SF59">
    <property type="entry name" value="DNA 3'-5' HELICASE"/>
    <property type="match status" value="1"/>
</dbReference>
<evidence type="ECO:0000259" key="18">
    <source>
        <dbReference type="PROSITE" id="PS51217"/>
    </source>
</evidence>
<sequence length="1074" mass="111783">MSSLRLVTPATRACENPPDASQSRALEAITRGVEPGRGLRGHLVVTGGAGTGKTTLAVLAAADAVGRGVAPERVLVLAPTRFAAAALRDRVSVAIGVPTSVPMARTPAATAFAILNAQATLLGEPRPSLVSGAEQDVVLRELLEGRIGGRAARLEWGADLPDEATVLPAFREELRNLLMRAAEADLDPQALHALGVASGREEWVAAAQVYAEYEGVMALRSTPADQGARYDPATIVARAADALASWEHEVGGEPPSWDLVIVDDYQDATVATTALLRQMAARGSRLVLIGNADESVQGYRGAVPGALHAATDARGLGAVRIELESDHRQSGVLAAVTGNIAGRVGVKGIGSARATARVAVASARSREDDAGPSPVTVITAPHGYGQSRAIAAELRRARHGLEGPATPWGRMAVIARSTMVLRSLRSDLLAADIPCESLGEGVALHKEPAVSPLLTILRVALGTPWTEDDAVEVLTSRLIGLDPVSVRRLRRELVREERSSGGLRSSNELLVEALAQPGGFASLAGSEAVAAGRACAAVVAAGSKVASGNATVGEVVWAAWEALGVADAWRESALSGSARDDADLDAIIGLLRAAQTFTERLPEARAEAFLDYLEGQDFAADSLGARAATANAVSFATAASAQGREWDVVVIAGLEEGAWPRLTLRDSVLGAQRLADAVADGPVGAAERATGSADLRSARTAVLDDETRALLVAASRARTQLTVTAVDDGETRPSRFMALIEQAAGVTRIAASSRRGVADLRSAVAALRSGADLPASGSTHASDDGDAEQALVGSRATMLAWLAREGVAGADPDAWHGVAVPSTGEAFWRDDEAVRVSPSKVEWVEKCALRWALESQGGTRESTSAQEVGSLLHAIAEEHPHGGAETILADFDARWTAAYGLDTWPERAAYARGREMAVRLAAYLDSRADREVLVEHPFKLELGRAILSGKADRIELRDEGAYVVDLKTGRSVPTAAEAAENGQLAMYQLAVAEGAVPGVGVAAGAELAYLSTGKAGAIRSQDSVDPELARARLDAVVETMTDARFPALVNDACGSCALRRSCPAHAEGTQVTDS</sequence>
<feature type="domain" description="UvrD-like helicase ATP-binding" evidence="17">
    <location>
        <begin position="26"/>
        <end position="330"/>
    </location>
</feature>
<keyword evidence="7 19" id="KW-0269">Exonuclease</keyword>
<feature type="binding site" evidence="15">
    <location>
        <begin position="47"/>
        <end position="54"/>
    </location>
    <ligand>
        <name>ATP</name>
        <dbReference type="ChEBI" id="CHEBI:30616"/>
    </ligand>
</feature>
<protein>
    <recommendedName>
        <fullName evidence="13">DNA 3'-5' helicase</fullName>
        <ecNumber evidence="13">5.6.2.4</ecNumber>
    </recommendedName>
</protein>
<evidence type="ECO:0000256" key="7">
    <source>
        <dbReference type="ARBA" id="ARBA00022839"/>
    </source>
</evidence>
<comment type="catalytic activity">
    <reaction evidence="12">
        <text>Couples ATP hydrolysis with the unwinding of duplex DNA by translocating in the 3'-5' direction.</text>
        <dbReference type="EC" id="5.6.2.4"/>
    </reaction>
</comment>
<comment type="catalytic activity">
    <reaction evidence="14">
        <text>ATP + H2O = ADP + phosphate + H(+)</text>
        <dbReference type="Rhea" id="RHEA:13065"/>
        <dbReference type="ChEBI" id="CHEBI:15377"/>
        <dbReference type="ChEBI" id="CHEBI:15378"/>
        <dbReference type="ChEBI" id="CHEBI:30616"/>
        <dbReference type="ChEBI" id="CHEBI:43474"/>
        <dbReference type="ChEBI" id="CHEBI:456216"/>
        <dbReference type="EC" id="5.6.2.4"/>
    </reaction>
</comment>
<accession>A0A7Y9Z8F2</accession>